<dbReference type="RefSeq" id="WP_187030501.1">
    <property type="nucleotide sequence ID" value="NZ_AP023420.1"/>
</dbReference>
<dbReference type="AlphaFoldDB" id="A0A810QH86"/>
<sequence length="180" mass="20927">MVYLLTGPSHVGKTLLAQRLMERYRHPYLSLDLLKMGFIRSGQTTLTPEEDDRLREYLWPIVRELIKTAIENDQNLIVEGILIPLNWTEDFDERYLGKIRGCCLVMTPAYVERHFDDILRFANVVEHRLEDSGCTKESVLEDNARCLELCRRYGCPCLVIDNDYERTLEQAISLLEEAGC</sequence>
<dbReference type="EMBL" id="AP023420">
    <property type="protein sequence ID" value="BCK85196.1"/>
    <property type="molecule type" value="Genomic_DNA"/>
</dbReference>
<dbReference type="InterPro" id="IPR027417">
    <property type="entry name" value="P-loop_NTPase"/>
</dbReference>
<keyword evidence="1" id="KW-0808">Transferase</keyword>
<proteinExistence type="predicted"/>
<dbReference type="KEGG" id="pfaa:MM59RIKEN_25150"/>
<organism evidence="1 2">
    <name type="scientific">Pusillibacter faecalis</name>
    <dbReference type="NCBI Taxonomy" id="2714358"/>
    <lineage>
        <taxon>Bacteria</taxon>
        <taxon>Bacillati</taxon>
        <taxon>Bacillota</taxon>
        <taxon>Clostridia</taxon>
        <taxon>Eubacteriales</taxon>
        <taxon>Oscillospiraceae</taxon>
        <taxon>Pusillibacter</taxon>
    </lineage>
</organism>
<gene>
    <name evidence="1" type="ORF">MM59RIKEN_25150</name>
</gene>
<name>A0A810QH86_9FIRM</name>
<dbReference type="Proteomes" id="UP000679848">
    <property type="component" value="Chromosome"/>
</dbReference>
<protein>
    <submittedName>
        <fullName evidence="1">Adenylate kinase</fullName>
    </submittedName>
</protein>
<keyword evidence="2" id="KW-1185">Reference proteome</keyword>
<reference evidence="1" key="1">
    <citation type="submission" date="2020-09" db="EMBL/GenBank/DDBJ databases">
        <title>New species isolated from human feces.</title>
        <authorList>
            <person name="Kitahara M."/>
            <person name="Shigeno Y."/>
            <person name="Shime M."/>
            <person name="Matsumoto Y."/>
            <person name="Nakamura S."/>
            <person name="Motooka D."/>
            <person name="Fukuoka S."/>
            <person name="Nishikawa H."/>
            <person name="Benno Y."/>
        </authorList>
    </citation>
    <scope>NUCLEOTIDE SEQUENCE</scope>
    <source>
        <strain evidence="1">MM59</strain>
    </source>
</reference>
<accession>A0A810QH86</accession>
<dbReference type="SUPFAM" id="SSF52540">
    <property type="entry name" value="P-loop containing nucleoside triphosphate hydrolases"/>
    <property type="match status" value="1"/>
</dbReference>
<dbReference type="GO" id="GO:0016301">
    <property type="term" value="F:kinase activity"/>
    <property type="evidence" value="ECO:0007669"/>
    <property type="project" value="UniProtKB-KW"/>
</dbReference>
<evidence type="ECO:0000313" key="1">
    <source>
        <dbReference type="EMBL" id="BCK85196.1"/>
    </source>
</evidence>
<keyword evidence="1" id="KW-0418">Kinase</keyword>
<dbReference type="Gene3D" id="3.40.50.300">
    <property type="entry name" value="P-loop containing nucleotide triphosphate hydrolases"/>
    <property type="match status" value="1"/>
</dbReference>
<evidence type="ECO:0000313" key="2">
    <source>
        <dbReference type="Proteomes" id="UP000679848"/>
    </source>
</evidence>